<reference evidence="2" key="1">
    <citation type="submission" date="2020-03" db="EMBL/GenBank/DDBJ databases">
        <authorList>
            <person name="He L."/>
        </authorList>
    </citation>
    <scope>NUCLEOTIDE SEQUENCE</scope>
    <source>
        <strain evidence="2">CkLH20</strain>
    </source>
</reference>
<keyword evidence="3" id="KW-1185">Reference proteome</keyword>
<organism evidence="2 3">
    <name type="scientific">Colletotrichum karsti</name>
    <dbReference type="NCBI Taxonomy" id="1095194"/>
    <lineage>
        <taxon>Eukaryota</taxon>
        <taxon>Fungi</taxon>
        <taxon>Dikarya</taxon>
        <taxon>Ascomycota</taxon>
        <taxon>Pezizomycotina</taxon>
        <taxon>Sordariomycetes</taxon>
        <taxon>Hypocreomycetidae</taxon>
        <taxon>Glomerellales</taxon>
        <taxon>Glomerellaceae</taxon>
        <taxon>Colletotrichum</taxon>
        <taxon>Colletotrichum boninense species complex</taxon>
    </lineage>
</organism>
<dbReference type="Proteomes" id="UP000781932">
    <property type="component" value="Unassembled WGS sequence"/>
</dbReference>
<evidence type="ECO:0000256" key="1">
    <source>
        <dbReference type="SAM" id="MobiDB-lite"/>
    </source>
</evidence>
<reference evidence="2" key="2">
    <citation type="submission" date="2020-11" db="EMBL/GenBank/DDBJ databases">
        <title>Whole genome sequencing of Colletotrichum sp.</title>
        <authorList>
            <person name="Li H."/>
        </authorList>
    </citation>
    <scope>NUCLEOTIDE SEQUENCE</scope>
    <source>
        <strain evidence="2">CkLH20</strain>
    </source>
</reference>
<evidence type="ECO:0000313" key="3">
    <source>
        <dbReference type="Proteomes" id="UP000781932"/>
    </source>
</evidence>
<dbReference type="AlphaFoldDB" id="A0A9P6IBC8"/>
<feature type="compositionally biased region" description="Basic and acidic residues" evidence="1">
    <location>
        <begin position="144"/>
        <end position="163"/>
    </location>
</feature>
<feature type="compositionally biased region" description="Low complexity" evidence="1">
    <location>
        <begin position="33"/>
        <end position="47"/>
    </location>
</feature>
<dbReference type="EMBL" id="JAATWM020000008">
    <property type="protein sequence ID" value="KAF9879217.1"/>
    <property type="molecule type" value="Genomic_DNA"/>
</dbReference>
<dbReference type="GeneID" id="62159243"/>
<feature type="compositionally biased region" description="Basic and acidic residues" evidence="1">
    <location>
        <begin position="48"/>
        <end position="66"/>
    </location>
</feature>
<feature type="compositionally biased region" description="Low complexity" evidence="1">
    <location>
        <begin position="67"/>
        <end position="79"/>
    </location>
</feature>
<gene>
    <name evidence="2" type="ORF">CkaCkLH20_03450</name>
</gene>
<comment type="caution">
    <text evidence="2">The sequence shown here is derived from an EMBL/GenBank/DDBJ whole genome shotgun (WGS) entry which is preliminary data.</text>
</comment>
<accession>A0A9P6IBC8</accession>
<protein>
    <submittedName>
        <fullName evidence="2">Uncharacterized protein</fullName>
    </submittedName>
</protein>
<dbReference type="RefSeq" id="XP_038748678.1">
    <property type="nucleotide sequence ID" value="XM_038886169.1"/>
</dbReference>
<sequence>MTSSPKSKLDALKRIITSSSSSHPDQSPPPTDNSPTSPATTTRTTKSWPEHDEVGESSRMAEERGSDPGNSSPGPSLSPRRSRFHEDNGAVGAAAARRGSAFTDGENTLVGGETTNEGVKRGADESGDERERVESWRVNIVHTAEGEKQWEEERRRELEARREEEEEKEPGFVEDVVAVLRKMVHKRDRKGKGKGVAACECCPQRKRSFRKFMETPEAWWKATRP</sequence>
<feature type="compositionally biased region" description="Low complexity" evidence="1">
    <location>
        <begin position="89"/>
        <end position="101"/>
    </location>
</feature>
<evidence type="ECO:0000313" key="2">
    <source>
        <dbReference type="EMBL" id="KAF9879217.1"/>
    </source>
</evidence>
<feature type="compositionally biased region" description="Basic and acidic residues" evidence="1">
    <location>
        <begin position="118"/>
        <end position="135"/>
    </location>
</feature>
<proteinExistence type="predicted"/>
<feature type="region of interest" description="Disordered" evidence="1">
    <location>
        <begin position="1"/>
        <end position="170"/>
    </location>
</feature>
<name>A0A9P6IBC8_9PEZI</name>